<reference evidence="4 5" key="1">
    <citation type="submission" date="2014-07" db="EMBL/GenBank/DDBJ databases">
        <title>Draft genome of Clostridium sulfidigenes 113A isolated from sediments associated with methane hydrate from Krishna Godavari basin.</title>
        <authorList>
            <person name="Honkalas V.S."/>
            <person name="Dabir A.P."/>
            <person name="Arora P."/>
            <person name="Dhakephalkar P.K."/>
        </authorList>
    </citation>
    <scope>NUCLEOTIDE SEQUENCE [LARGE SCALE GENOMIC DNA]</scope>
    <source>
        <strain evidence="4 5">113A</strain>
    </source>
</reference>
<feature type="domain" description="ABC transporter" evidence="3">
    <location>
        <begin position="4"/>
        <end position="259"/>
    </location>
</feature>
<gene>
    <name evidence="4" type="ORF">IO99_01975</name>
</gene>
<dbReference type="FunFam" id="3.40.50.300:FF:000011">
    <property type="entry name" value="Putative ABC transporter ATP-binding component"/>
    <property type="match status" value="1"/>
</dbReference>
<dbReference type="PANTHER" id="PTHR42855:SF2">
    <property type="entry name" value="DRUG RESISTANCE ABC TRANSPORTER,ATP-BINDING PROTEIN"/>
    <property type="match status" value="1"/>
</dbReference>
<evidence type="ECO:0000256" key="2">
    <source>
        <dbReference type="ARBA" id="ARBA00022840"/>
    </source>
</evidence>
<dbReference type="Pfam" id="PF00005">
    <property type="entry name" value="ABC_tran"/>
    <property type="match status" value="2"/>
</dbReference>
<dbReference type="InterPro" id="IPR051309">
    <property type="entry name" value="ABCF_ATPase"/>
</dbReference>
<dbReference type="PROSITE" id="PS00211">
    <property type="entry name" value="ABC_TRANSPORTER_1"/>
    <property type="match status" value="2"/>
</dbReference>
<dbReference type="GO" id="GO:0016887">
    <property type="term" value="F:ATP hydrolysis activity"/>
    <property type="evidence" value="ECO:0007669"/>
    <property type="project" value="InterPro"/>
</dbReference>
<dbReference type="Proteomes" id="UP000028542">
    <property type="component" value="Unassembled WGS sequence"/>
</dbReference>
<dbReference type="InterPro" id="IPR003439">
    <property type="entry name" value="ABC_transporter-like_ATP-bd"/>
</dbReference>
<keyword evidence="1" id="KW-0547">Nucleotide-binding</keyword>
<dbReference type="GO" id="GO:0005524">
    <property type="term" value="F:ATP binding"/>
    <property type="evidence" value="ECO:0007669"/>
    <property type="project" value="UniProtKB-KW"/>
</dbReference>
<dbReference type="EMBL" id="JPMD01000001">
    <property type="protein sequence ID" value="KEZ88941.1"/>
    <property type="molecule type" value="Genomic_DNA"/>
</dbReference>
<dbReference type="eggNOG" id="COG0488">
    <property type="taxonomic scope" value="Bacteria"/>
</dbReference>
<keyword evidence="5" id="KW-1185">Reference proteome</keyword>
<dbReference type="InterPro" id="IPR032781">
    <property type="entry name" value="ABC_tran_Xtn"/>
</dbReference>
<dbReference type="SUPFAM" id="SSF52540">
    <property type="entry name" value="P-loop containing nucleoside triphosphate hydrolases"/>
    <property type="match status" value="2"/>
</dbReference>
<accession>A0A084JJ07</accession>
<evidence type="ECO:0000313" key="4">
    <source>
        <dbReference type="EMBL" id="KEZ88941.1"/>
    </source>
</evidence>
<proteinExistence type="predicted"/>
<evidence type="ECO:0000313" key="5">
    <source>
        <dbReference type="Proteomes" id="UP000028542"/>
    </source>
</evidence>
<dbReference type="Pfam" id="PF12848">
    <property type="entry name" value="ABC_tran_Xtn"/>
    <property type="match status" value="1"/>
</dbReference>
<sequence length="515" mass="58424">MSILNIENLSFSFGDKTIFKNMSLRLLKGEHAGLVGVNGAGKTTLFNILTEKLICDEGTFTKASSCKIGYLKQNSDINENLTIKEVLREAYRNLYELEEKILLISNKLATGDVDDYDKLINKLGHLQDRLDSSEFYNIEKHIETMCKGLGITALGMDTPFKNLSGGQKTKVMLAKLLLEAPDILLLDEPTNYLDKEHIEWLSKYLHDYENAFVVISHDTSFLNNITNVIFNLEFSSIKRYMGNYDNFLKLQDEERKRYIAEYTAQQKEIQKLQNFIDKNKVRASTAKMAKGRQKALDKIEKLEKPKIISPKPSFSFNFKRTSASLVMISSSLAIGYSYPLIKNLDLTLKRGEKIAITGCNGIGKSTFLKTIMGVIPPIDGDIKLGDYLYPAYFEQQVHGSDHTPLEEVWDCFPKKSQSEIRAALGRCGIKNEHMNQKLKTLSGGEQSKVRLCKLTLTPTNWLLLDEPTNHLDAISKAELKKALIDFKGTLLLVCHEVDFYKDLATQVWNMEELLV</sequence>
<dbReference type="InterPro" id="IPR017871">
    <property type="entry name" value="ABC_transporter-like_CS"/>
</dbReference>
<dbReference type="PANTHER" id="PTHR42855">
    <property type="entry name" value="ABC TRANSPORTER ATP-BINDING SUBUNIT"/>
    <property type="match status" value="1"/>
</dbReference>
<comment type="caution">
    <text evidence="4">The sequence shown here is derived from an EMBL/GenBank/DDBJ whole genome shotgun (WGS) entry which is preliminary data.</text>
</comment>
<dbReference type="Gene3D" id="3.40.50.300">
    <property type="entry name" value="P-loop containing nucleotide triphosphate hydrolases"/>
    <property type="match status" value="2"/>
</dbReference>
<dbReference type="InterPro" id="IPR027417">
    <property type="entry name" value="P-loop_NTPase"/>
</dbReference>
<dbReference type="SMART" id="SM00382">
    <property type="entry name" value="AAA"/>
    <property type="match status" value="2"/>
</dbReference>
<evidence type="ECO:0000259" key="3">
    <source>
        <dbReference type="PROSITE" id="PS50893"/>
    </source>
</evidence>
<keyword evidence="2 4" id="KW-0067">ATP-binding</keyword>
<evidence type="ECO:0000256" key="1">
    <source>
        <dbReference type="ARBA" id="ARBA00022741"/>
    </source>
</evidence>
<protein>
    <submittedName>
        <fullName evidence="4">Heme ABC transporter ATP-binding protein</fullName>
    </submittedName>
</protein>
<organism evidence="4 5">
    <name type="scientific">Clostridium sulfidigenes</name>
    <dbReference type="NCBI Taxonomy" id="318464"/>
    <lineage>
        <taxon>Bacteria</taxon>
        <taxon>Bacillati</taxon>
        <taxon>Bacillota</taxon>
        <taxon>Clostridia</taxon>
        <taxon>Eubacteriales</taxon>
        <taxon>Clostridiaceae</taxon>
        <taxon>Clostridium</taxon>
    </lineage>
</organism>
<feature type="domain" description="ABC transporter" evidence="3">
    <location>
        <begin position="326"/>
        <end position="515"/>
    </location>
</feature>
<dbReference type="STRING" id="318464.IO99_01975"/>
<dbReference type="PROSITE" id="PS50893">
    <property type="entry name" value="ABC_TRANSPORTER_2"/>
    <property type="match status" value="2"/>
</dbReference>
<dbReference type="AlphaFoldDB" id="A0A084JJ07"/>
<dbReference type="CDD" id="cd03221">
    <property type="entry name" value="ABCF_EF-3"/>
    <property type="match status" value="2"/>
</dbReference>
<dbReference type="InterPro" id="IPR003593">
    <property type="entry name" value="AAA+_ATPase"/>
</dbReference>
<name>A0A084JJ07_9CLOT</name>